<dbReference type="Proteomes" id="UP000004079">
    <property type="component" value="Unassembled WGS sequence"/>
</dbReference>
<organism evidence="1 2">
    <name type="scientific">Segatella oris F0302</name>
    <dbReference type="NCBI Taxonomy" id="649760"/>
    <lineage>
        <taxon>Bacteria</taxon>
        <taxon>Pseudomonadati</taxon>
        <taxon>Bacteroidota</taxon>
        <taxon>Bacteroidia</taxon>
        <taxon>Bacteroidales</taxon>
        <taxon>Prevotellaceae</taxon>
        <taxon>Segatella</taxon>
    </lineage>
</organism>
<dbReference type="HOGENOM" id="CLU_3237743_0_0_10"/>
<proteinExistence type="predicted"/>
<gene>
    <name evidence="1" type="ORF">HMPREF0971_00947</name>
</gene>
<name>D1QPQ4_9BACT</name>
<dbReference type="AlphaFoldDB" id="D1QPQ4"/>
<accession>D1QPQ4</accession>
<protein>
    <submittedName>
        <fullName evidence="1">Uncharacterized protein</fullName>
    </submittedName>
</protein>
<evidence type="ECO:0000313" key="2">
    <source>
        <dbReference type="Proteomes" id="UP000004079"/>
    </source>
</evidence>
<evidence type="ECO:0000313" key="1">
    <source>
        <dbReference type="EMBL" id="EFB32694.1"/>
    </source>
</evidence>
<dbReference type="RefSeq" id="WP_004372102.1">
    <property type="nucleotide sequence ID" value="NZ_GG703884.1"/>
</dbReference>
<reference evidence="1 2" key="1">
    <citation type="submission" date="2009-11" db="EMBL/GenBank/DDBJ databases">
        <authorList>
            <person name="Weinstock G."/>
            <person name="Sodergren E."/>
            <person name="Clifton S."/>
            <person name="Fulton L."/>
            <person name="Fulton B."/>
            <person name="Courtney L."/>
            <person name="Fronick C."/>
            <person name="Harrison M."/>
            <person name="Strong C."/>
            <person name="Farmer C."/>
            <person name="Delahaunty K."/>
            <person name="Markovic C."/>
            <person name="Hall O."/>
            <person name="Minx P."/>
            <person name="Tomlinson C."/>
            <person name="Mitreva M."/>
            <person name="Nelson J."/>
            <person name="Hou S."/>
            <person name="Wollam A."/>
            <person name="Pepin K.H."/>
            <person name="Johnson M."/>
            <person name="Bhonagiri V."/>
            <person name="Nash W.E."/>
            <person name="Warren W."/>
            <person name="Chinwalla A."/>
            <person name="Mardis E.R."/>
            <person name="Wilson R.K."/>
        </authorList>
    </citation>
    <scope>NUCLEOTIDE SEQUENCE [LARGE SCALE GENOMIC DNA]</scope>
    <source>
        <strain evidence="1 2">F0302</strain>
    </source>
</reference>
<dbReference type="EMBL" id="ACUZ02000016">
    <property type="protein sequence ID" value="EFB32694.1"/>
    <property type="molecule type" value="Genomic_DNA"/>
</dbReference>
<comment type="caution">
    <text evidence="1">The sequence shown here is derived from an EMBL/GenBank/DDBJ whole genome shotgun (WGS) entry which is preliminary data.</text>
</comment>
<sequence>MDNKEVDYKKSSEQLRNGEPLFGKDGALHQCWSAFQMLLLKVR</sequence>
<dbReference type="STRING" id="649760.HMPREF0971_00947"/>